<evidence type="ECO:0000256" key="3">
    <source>
        <dbReference type="ARBA" id="ARBA00022475"/>
    </source>
</evidence>
<comment type="subcellular location">
    <subcellularLocation>
        <location evidence="1">Cell membrane</location>
        <topology evidence="1">Multi-pass membrane protein</topology>
    </subcellularLocation>
</comment>
<dbReference type="InterPro" id="IPR020846">
    <property type="entry name" value="MFS_dom"/>
</dbReference>
<protein>
    <submittedName>
        <fullName evidence="9">MFS transporter</fullName>
    </submittedName>
</protein>
<dbReference type="SUPFAM" id="SSF103473">
    <property type="entry name" value="MFS general substrate transporter"/>
    <property type="match status" value="1"/>
</dbReference>
<accession>A0A917SIM5</accession>
<dbReference type="Pfam" id="PF07690">
    <property type="entry name" value="MFS_1"/>
    <property type="match status" value="1"/>
</dbReference>
<dbReference type="EMBL" id="BMMZ01000015">
    <property type="protein sequence ID" value="GGL80015.1"/>
    <property type="molecule type" value="Genomic_DNA"/>
</dbReference>
<evidence type="ECO:0000259" key="8">
    <source>
        <dbReference type="PROSITE" id="PS50850"/>
    </source>
</evidence>
<feature type="transmembrane region" description="Helical" evidence="7">
    <location>
        <begin position="139"/>
        <end position="158"/>
    </location>
</feature>
<dbReference type="PANTHER" id="PTHR23517:SF3">
    <property type="entry name" value="INTEGRAL MEMBRANE TRANSPORT PROTEIN"/>
    <property type="match status" value="1"/>
</dbReference>
<feature type="transmembrane region" description="Helical" evidence="7">
    <location>
        <begin position="40"/>
        <end position="61"/>
    </location>
</feature>
<feature type="transmembrane region" description="Helical" evidence="7">
    <location>
        <begin position="12"/>
        <end position="34"/>
    </location>
</feature>
<feature type="transmembrane region" description="Helical" evidence="7">
    <location>
        <begin position="363"/>
        <end position="382"/>
    </location>
</feature>
<keyword evidence="5 7" id="KW-1133">Transmembrane helix</keyword>
<dbReference type="InterPro" id="IPR011701">
    <property type="entry name" value="MFS"/>
</dbReference>
<keyword evidence="4 7" id="KW-0812">Transmembrane</keyword>
<dbReference type="GO" id="GO:0005886">
    <property type="term" value="C:plasma membrane"/>
    <property type="evidence" value="ECO:0007669"/>
    <property type="project" value="UniProtKB-SubCell"/>
</dbReference>
<evidence type="ECO:0000256" key="2">
    <source>
        <dbReference type="ARBA" id="ARBA00022448"/>
    </source>
</evidence>
<feature type="transmembrane region" description="Helical" evidence="7">
    <location>
        <begin position="334"/>
        <end position="357"/>
    </location>
</feature>
<organism evidence="9 10">
    <name type="scientific">Microlunatus endophyticus</name>
    <dbReference type="NCBI Taxonomy" id="1716077"/>
    <lineage>
        <taxon>Bacteria</taxon>
        <taxon>Bacillati</taxon>
        <taxon>Actinomycetota</taxon>
        <taxon>Actinomycetes</taxon>
        <taxon>Propionibacteriales</taxon>
        <taxon>Propionibacteriaceae</taxon>
        <taxon>Microlunatus</taxon>
    </lineage>
</organism>
<keyword evidence="6 7" id="KW-0472">Membrane</keyword>
<evidence type="ECO:0000256" key="7">
    <source>
        <dbReference type="SAM" id="Phobius"/>
    </source>
</evidence>
<evidence type="ECO:0000256" key="1">
    <source>
        <dbReference type="ARBA" id="ARBA00004651"/>
    </source>
</evidence>
<dbReference type="PROSITE" id="PS50850">
    <property type="entry name" value="MFS"/>
    <property type="match status" value="1"/>
</dbReference>
<comment type="caution">
    <text evidence="9">The sequence shown here is derived from an EMBL/GenBank/DDBJ whole genome shotgun (WGS) entry which is preliminary data.</text>
</comment>
<feature type="transmembrane region" description="Helical" evidence="7">
    <location>
        <begin position="73"/>
        <end position="92"/>
    </location>
</feature>
<feature type="transmembrane region" description="Helical" evidence="7">
    <location>
        <begin position="205"/>
        <end position="223"/>
    </location>
</feature>
<evidence type="ECO:0000313" key="10">
    <source>
        <dbReference type="Proteomes" id="UP000613840"/>
    </source>
</evidence>
<reference evidence="9" key="2">
    <citation type="submission" date="2020-09" db="EMBL/GenBank/DDBJ databases">
        <authorList>
            <person name="Sun Q."/>
            <person name="Zhou Y."/>
        </authorList>
    </citation>
    <scope>NUCLEOTIDE SEQUENCE</scope>
    <source>
        <strain evidence="9">CGMCC 4.7306</strain>
    </source>
</reference>
<dbReference type="InterPro" id="IPR050171">
    <property type="entry name" value="MFS_Transporters"/>
</dbReference>
<feature type="transmembrane region" description="Helical" evidence="7">
    <location>
        <begin position="296"/>
        <end position="322"/>
    </location>
</feature>
<dbReference type="AlphaFoldDB" id="A0A917SIM5"/>
<evidence type="ECO:0000256" key="6">
    <source>
        <dbReference type="ARBA" id="ARBA00023136"/>
    </source>
</evidence>
<feature type="transmembrane region" description="Helical" evidence="7">
    <location>
        <begin position="243"/>
        <end position="261"/>
    </location>
</feature>
<dbReference type="Gene3D" id="1.20.1250.20">
    <property type="entry name" value="MFS general substrate transporter like domains"/>
    <property type="match status" value="2"/>
</dbReference>
<evidence type="ECO:0000256" key="5">
    <source>
        <dbReference type="ARBA" id="ARBA00022989"/>
    </source>
</evidence>
<dbReference type="GO" id="GO:0022857">
    <property type="term" value="F:transmembrane transporter activity"/>
    <property type="evidence" value="ECO:0007669"/>
    <property type="project" value="InterPro"/>
</dbReference>
<dbReference type="InterPro" id="IPR036259">
    <property type="entry name" value="MFS_trans_sf"/>
</dbReference>
<proteinExistence type="predicted"/>
<keyword evidence="3" id="KW-1003">Cell membrane</keyword>
<sequence>MLKSIFWPVLAPAFLYACGTGALTPVIVLAALSLGAHQAVAGAIVTAAAVAAGVAAIPAGYVINSLGERRSMIGATAVAAALTAVSVFALVTHNGSSLPIFIVAVVLVGSIEVVWSLARQALIAETVERESMALAMTSLGGAARAGQLVGPLIGSVLLLKLPLYSVFIMHIFLALAATVLIAFGPADPPKRKPVGSGRANRKLQVRWSAVFLAGFAIMTLSMARQGKNVIIPLWGDHLHLTASSISLMVALGSAVELILIYPGGRLKDSLGRVSTFVACVTLLGIGFAILPIGGTIAFFIIGVAVASVGNGLGAGINMTFGADLSPSVGRAKFLGYWNALGQVGSLLGPGLISVLIAVASLPVAVLSLAAAPLVGGIWMAGFRHRIGLPGRRRVIIPAPDAVADESQSQ</sequence>
<feature type="transmembrane region" description="Helical" evidence="7">
    <location>
        <begin position="98"/>
        <end position="118"/>
    </location>
</feature>
<keyword evidence="10" id="KW-1185">Reference proteome</keyword>
<evidence type="ECO:0000256" key="4">
    <source>
        <dbReference type="ARBA" id="ARBA00022692"/>
    </source>
</evidence>
<evidence type="ECO:0000313" key="9">
    <source>
        <dbReference type="EMBL" id="GGL80015.1"/>
    </source>
</evidence>
<feature type="transmembrane region" description="Helical" evidence="7">
    <location>
        <begin position="273"/>
        <end position="290"/>
    </location>
</feature>
<dbReference type="Proteomes" id="UP000613840">
    <property type="component" value="Unassembled WGS sequence"/>
</dbReference>
<dbReference type="PANTHER" id="PTHR23517">
    <property type="entry name" value="RESISTANCE PROTEIN MDTM, PUTATIVE-RELATED-RELATED"/>
    <property type="match status" value="1"/>
</dbReference>
<name>A0A917SIM5_9ACTN</name>
<gene>
    <name evidence="9" type="ORF">GCM10011575_42860</name>
</gene>
<feature type="domain" description="Major facilitator superfamily (MFS) profile" evidence="8">
    <location>
        <begin position="202"/>
        <end position="409"/>
    </location>
</feature>
<keyword evidence="2" id="KW-0813">Transport</keyword>
<reference evidence="9" key="1">
    <citation type="journal article" date="2014" name="Int. J. Syst. Evol. Microbiol.">
        <title>Complete genome sequence of Corynebacterium casei LMG S-19264T (=DSM 44701T), isolated from a smear-ripened cheese.</title>
        <authorList>
            <consortium name="US DOE Joint Genome Institute (JGI-PGF)"/>
            <person name="Walter F."/>
            <person name="Albersmeier A."/>
            <person name="Kalinowski J."/>
            <person name="Ruckert C."/>
        </authorList>
    </citation>
    <scope>NUCLEOTIDE SEQUENCE</scope>
    <source>
        <strain evidence="9">CGMCC 4.7306</strain>
    </source>
</reference>
<dbReference type="PROSITE" id="PS51257">
    <property type="entry name" value="PROKAR_LIPOPROTEIN"/>
    <property type="match status" value="1"/>
</dbReference>
<feature type="transmembrane region" description="Helical" evidence="7">
    <location>
        <begin position="164"/>
        <end position="184"/>
    </location>
</feature>